<comment type="catalytic activity">
    <reaction evidence="1">
        <text>ATP + protein L-histidine = ADP + protein N-phospho-L-histidine.</text>
        <dbReference type="EC" id="2.7.13.3"/>
    </reaction>
</comment>
<dbReference type="EMBL" id="VTEQ01000001">
    <property type="protein sequence ID" value="TYS56059.1"/>
    <property type="molecule type" value="Genomic_DNA"/>
</dbReference>
<evidence type="ECO:0000256" key="9">
    <source>
        <dbReference type="SAM" id="Phobius"/>
    </source>
</evidence>
<dbReference type="GO" id="GO:0005524">
    <property type="term" value="F:ATP binding"/>
    <property type="evidence" value="ECO:0007669"/>
    <property type="project" value="UniProtKB-KW"/>
</dbReference>
<proteinExistence type="predicted"/>
<dbReference type="PROSITE" id="PS50109">
    <property type="entry name" value="HIS_KIN"/>
    <property type="match status" value="1"/>
</dbReference>
<organism evidence="12 13">
    <name type="scientific">Rossellomorea marisflavi</name>
    <dbReference type="NCBI Taxonomy" id="189381"/>
    <lineage>
        <taxon>Bacteria</taxon>
        <taxon>Bacillati</taxon>
        <taxon>Bacillota</taxon>
        <taxon>Bacilli</taxon>
        <taxon>Bacillales</taxon>
        <taxon>Bacillaceae</taxon>
        <taxon>Rossellomorea</taxon>
    </lineage>
</organism>
<accession>A0A5D4RZE1</accession>
<keyword evidence="9" id="KW-0812">Transmembrane</keyword>
<dbReference type="InterPro" id="IPR003594">
    <property type="entry name" value="HATPase_dom"/>
</dbReference>
<dbReference type="PROSITE" id="PS50112">
    <property type="entry name" value="PAS"/>
    <property type="match status" value="1"/>
</dbReference>
<dbReference type="CDD" id="cd00082">
    <property type="entry name" value="HisKA"/>
    <property type="match status" value="1"/>
</dbReference>
<feature type="transmembrane region" description="Helical" evidence="9">
    <location>
        <begin position="203"/>
        <end position="224"/>
    </location>
</feature>
<dbReference type="Gene3D" id="1.10.287.130">
    <property type="match status" value="1"/>
</dbReference>
<dbReference type="SUPFAM" id="SSF55874">
    <property type="entry name" value="ATPase domain of HSP90 chaperone/DNA topoisomerase II/histidine kinase"/>
    <property type="match status" value="1"/>
</dbReference>
<evidence type="ECO:0000259" key="11">
    <source>
        <dbReference type="PROSITE" id="PS50112"/>
    </source>
</evidence>
<evidence type="ECO:0000256" key="4">
    <source>
        <dbReference type="ARBA" id="ARBA00022679"/>
    </source>
</evidence>
<dbReference type="SMART" id="SM00091">
    <property type="entry name" value="PAS"/>
    <property type="match status" value="1"/>
</dbReference>
<dbReference type="Pfam" id="PF00512">
    <property type="entry name" value="HisKA"/>
    <property type="match status" value="1"/>
</dbReference>
<dbReference type="Gene3D" id="3.30.450.20">
    <property type="entry name" value="PAS domain"/>
    <property type="match status" value="1"/>
</dbReference>
<evidence type="ECO:0000256" key="1">
    <source>
        <dbReference type="ARBA" id="ARBA00000085"/>
    </source>
</evidence>
<feature type="domain" description="PAS" evidence="11">
    <location>
        <begin position="241"/>
        <end position="312"/>
    </location>
</feature>
<keyword evidence="8" id="KW-0902">Two-component regulatory system</keyword>
<evidence type="ECO:0000256" key="2">
    <source>
        <dbReference type="ARBA" id="ARBA00012438"/>
    </source>
</evidence>
<dbReference type="SMART" id="SM00388">
    <property type="entry name" value="HisKA"/>
    <property type="match status" value="1"/>
</dbReference>
<dbReference type="SMART" id="SM00387">
    <property type="entry name" value="HATPase_c"/>
    <property type="match status" value="1"/>
</dbReference>
<keyword evidence="4" id="KW-0808">Transferase</keyword>
<keyword evidence="3" id="KW-0597">Phosphoprotein</keyword>
<dbReference type="GO" id="GO:0000155">
    <property type="term" value="F:phosphorelay sensor kinase activity"/>
    <property type="evidence" value="ECO:0007669"/>
    <property type="project" value="InterPro"/>
</dbReference>
<evidence type="ECO:0000259" key="10">
    <source>
        <dbReference type="PROSITE" id="PS50109"/>
    </source>
</evidence>
<dbReference type="InterPro" id="IPR000014">
    <property type="entry name" value="PAS"/>
</dbReference>
<feature type="transmembrane region" description="Helical" evidence="9">
    <location>
        <begin position="6"/>
        <end position="23"/>
    </location>
</feature>
<evidence type="ECO:0000256" key="5">
    <source>
        <dbReference type="ARBA" id="ARBA00022741"/>
    </source>
</evidence>
<dbReference type="InterPro" id="IPR036890">
    <property type="entry name" value="HATPase_C_sf"/>
</dbReference>
<dbReference type="InterPro" id="IPR004358">
    <property type="entry name" value="Sig_transdc_His_kin-like_C"/>
</dbReference>
<evidence type="ECO:0000256" key="3">
    <source>
        <dbReference type="ARBA" id="ARBA00022553"/>
    </source>
</evidence>
<dbReference type="PANTHER" id="PTHR43065:SF10">
    <property type="entry name" value="PEROXIDE STRESS-ACTIVATED HISTIDINE KINASE MAK3"/>
    <property type="match status" value="1"/>
</dbReference>
<dbReference type="Pfam" id="PF02518">
    <property type="entry name" value="HATPase_c"/>
    <property type="match status" value="1"/>
</dbReference>
<keyword evidence="9" id="KW-0472">Membrane</keyword>
<feature type="transmembrane region" description="Helical" evidence="9">
    <location>
        <begin position="63"/>
        <end position="86"/>
    </location>
</feature>
<evidence type="ECO:0000313" key="13">
    <source>
        <dbReference type="Proteomes" id="UP000322997"/>
    </source>
</evidence>
<feature type="transmembrane region" description="Helical" evidence="9">
    <location>
        <begin position="30"/>
        <end position="51"/>
    </location>
</feature>
<reference evidence="12 13" key="1">
    <citation type="submission" date="2019-08" db="EMBL/GenBank/DDBJ databases">
        <title>Bacillus genomes from the desert of Cuatro Cienegas, Coahuila.</title>
        <authorList>
            <person name="Olmedo-Alvarez G."/>
        </authorList>
    </citation>
    <scope>NUCLEOTIDE SEQUENCE [LARGE SCALE GENOMIC DNA]</scope>
    <source>
        <strain evidence="12 13">CH108_3D</strain>
    </source>
</reference>
<dbReference type="EC" id="2.7.13.3" evidence="2"/>
<dbReference type="PANTHER" id="PTHR43065">
    <property type="entry name" value="SENSOR HISTIDINE KINASE"/>
    <property type="match status" value="1"/>
</dbReference>
<dbReference type="SUPFAM" id="SSF47384">
    <property type="entry name" value="Homodimeric domain of signal transducing histidine kinase"/>
    <property type="match status" value="1"/>
</dbReference>
<feature type="transmembrane region" description="Helical" evidence="9">
    <location>
        <begin position="180"/>
        <end position="197"/>
    </location>
</feature>
<feature type="domain" description="Histidine kinase" evidence="10">
    <location>
        <begin position="366"/>
        <end position="576"/>
    </location>
</feature>
<evidence type="ECO:0000313" key="12">
    <source>
        <dbReference type="EMBL" id="TYS56059.1"/>
    </source>
</evidence>
<keyword evidence="7" id="KW-0067">ATP-binding</keyword>
<name>A0A5D4RZE1_9BACI</name>
<dbReference type="InterPro" id="IPR005467">
    <property type="entry name" value="His_kinase_dom"/>
</dbReference>
<keyword evidence="6" id="KW-0418">Kinase</keyword>
<dbReference type="Gene3D" id="3.30.565.10">
    <property type="entry name" value="Histidine kinase-like ATPase, C-terminal domain"/>
    <property type="match status" value="1"/>
</dbReference>
<dbReference type="AlphaFoldDB" id="A0A5D4RZE1"/>
<feature type="transmembrane region" description="Helical" evidence="9">
    <location>
        <begin position="149"/>
        <end position="168"/>
    </location>
</feature>
<dbReference type="NCBIfam" id="TIGR00229">
    <property type="entry name" value="sensory_box"/>
    <property type="match status" value="1"/>
</dbReference>
<keyword evidence="5" id="KW-0547">Nucleotide-binding</keyword>
<dbReference type="Proteomes" id="UP000322997">
    <property type="component" value="Unassembled WGS sequence"/>
</dbReference>
<dbReference type="RefSeq" id="WP_148984234.1">
    <property type="nucleotide sequence ID" value="NZ_CP128801.1"/>
</dbReference>
<dbReference type="InterPro" id="IPR003661">
    <property type="entry name" value="HisK_dim/P_dom"/>
</dbReference>
<feature type="transmembrane region" description="Helical" evidence="9">
    <location>
        <begin position="107"/>
        <end position="129"/>
    </location>
</feature>
<gene>
    <name evidence="12" type="ORF">FZC83_00335</name>
</gene>
<evidence type="ECO:0000256" key="6">
    <source>
        <dbReference type="ARBA" id="ARBA00022777"/>
    </source>
</evidence>
<comment type="caution">
    <text evidence="12">The sequence shown here is derived from an EMBL/GenBank/DDBJ whole genome shotgun (WGS) entry which is preliminary data.</text>
</comment>
<sequence>MEYMLLVAIAFIPFIISISLTIYSRTTVSIALACFLVLLGAWQLEIAALYADGLLPESVIDRLFRFFRIGPILIMPIIYYFIYYLVSEHEELRRYRKWINRTSLSIMIGYSILVYIINFTDYGVTSYMVAPGRVYSPTHWLPVYGSLNWTFLLNIFLVFVHTFLLLRVTILMKDPVYKLFYGKLIIGALFVFLNGVTSGFGLFPLFFSSFNSILVAILLFVGFFQMQTARVKQANARLAKQSELLEAIMNLNPNYLIVMNQSNQIIKVNQSAEKLWDVSKDELIGKDFSVVVEPPYSINPLRKDVQRFVNKMGRPYYIQWGFQKLDQAEKEYHTLFYGIDFSKQKENERLLLASEKSKVIGELAASIAHEIRNPLTTVRGFIQLSKEVQKEKGYEDIVLEEIDRINEVLKELLLLAKPEAQVEQNGDSTTSISVVHEVNTIKLLFEAIALEQNKSISIYHTLEQGHLARFEKSHFKQVIINILKNSFEALPKMGKIKIKIDEKNRKTRIRILDNGRGIARERLSRIGEPYYTNKEKGTGIGLTICFKLIADYGGQMKVKSKIGWGTVVTITLEPIAKESVVFHEESEGRSTVV</sequence>
<evidence type="ECO:0000256" key="8">
    <source>
        <dbReference type="ARBA" id="ARBA00023012"/>
    </source>
</evidence>
<dbReference type="InterPro" id="IPR036097">
    <property type="entry name" value="HisK_dim/P_sf"/>
</dbReference>
<protein>
    <recommendedName>
        <fullName evidence="2">histidine kinase</fullName>
        <ecNumber evidence="2">2.7.13.3</ecNumber>
    </recommendedName>
</protein>
<evidence type="ECO:0000256" key="7">
    <source>
        <dbReference type="ARBA" id="ARBA00022840"/>
    </source>
</evidence>
<keyword evidence="9" id="KW-1133">Transmembrane helix</keyword>
<dbReference type="InterPro" id="IPR035965">
    <property type="entry name" value="PAS-like_dom_sf"/>
</dbReference>
<dbReference type="PRINTS" id="PR00344">
    <property type="entry name" value="BCTRLSENSOR"/>
</dbReference>
<dbReference type="SUPFAM" id="SSF55785">
    <property type="entry name" value="PYP-like sensor domain (PAS domain)"/>
    <property type="match status" value="1"/>
</dbReference>